<keyword evidence="5" id="KW-1185">Reference proteome</keyword>
<dbReference type="InterPro" id="IPR001226">
    <property type="entry name" value="Flavodoxin_CS"/>
</dbReference>
<dbReference type="Pfam" id="PF12682">
    <property type="entry name" value="Flavodoxin_4"/>
    <property type="match status" value="1"/>
</dbReference>
<dbReference type="OrthoDB" id="9806505at2"/>
<organism evidence="4 5">
    <name type="scientific">Paludifilum halophilum</name>
    <dbReference type="NCBI Taxonomy" id="1642702"/>
    <lineage>
        <taxon>Bacteria</taxon>
        <taxon>Bacillati</taxon>
        <taxon>Bacillota</taxon>
        <taxon>Bacilli</taxon>
        <taxon>Bacillales</taxon>
        <taxon>Thermoactinomycetaceae</taxon>
        <taxon>Paludifilum</taxon>
    </lineage>
</organism>
<dbReference type="Proteomes" id="UP000215459">
    <property type="component" value="Unassembled WGS sequence"/>
</dbReference>
<keyword evidence="2" id="KW-0732">Signal</keyword>
<feature type="signal peptide" evidence="2">
    <location>
        <begin position="1"/>
        <end position="24"/>
    </location>
</feature>
<proteinExistence type="predicted"/>
<dbReference type="EMBL" id="NOWF01000008">
    <property type="protein sequence ID" value="OYD07054.1"/>
    <property type="molecule type" value="Genomic_DNA"/>
</dbReference>
<feature type="compositionally biased region" description="Acidic residues" evidence="1">
    <location>
        <begin position="51"/>
        <end position="66"/>
    </location>
</feature>
<protein>
    <recommendedName>
        <fullName evidence="3">Flavodoxin-like domain-containing protein</fullName>
    </recommendedName>
</protein>
<sequence>MFKKYAIALSVLLLVILAACSSSNEEGNPNSSTGENSADSLETNDSNDSTDSSESDETAESDDTVDFSEPTDNANNYGRGAVSDGADTNADEEPVRILTEDASSIVIYFSRSGNTENLAQQVAAHTGADVLELQVENPYPADYEKTVDRATEERESGDYPELATQIPDLSQYDTIFLGHPIWSMTIANPIARFLEDNNEELSGKSIAAFSTNSGYGDGSSVDRISELSPDSTILENYTVVDEEAMDSQDDVKAWLERLGVLEEE</sequence>
<dbReference type="GO" id="GO:0016651">
    <property type="term" value="F:oxidoreductase activity, acting on NAD(P)H"/>
    <property type="evidence" value="ECO:0007669"/>
    <property type="project" value="UniProtKB-ARBA"/>
</dbReference>
<evidence type="ECO:0000256" key="2">
    <source>
        <dbReference type="SAM" id="SignalP"/>
    </source>
</evidence>
<dbReference type="PANTHER" id="PTHR39201:SF1">
    <property type="entry name" value="FLAVODOXIN-LIKE DOMAIN-CONTAINING PROTEIN"/>
    <property type="match status" value="1"/>
</dbReference>
<dbReference type="GO" id="GO:0009055">
    <property type="term" value="F:electron transfer activity"/>
    <property type="evidence" value="ECO:0007669"/>
    <property type="project" value="InterPro"/>
</dbReference>
<name>A0A235B435_9BACL</name>
<feature type="chain" id="PRO_5012556804" description="Flavodoxin-like domain-containing protein" evidence="2">
    <location>
        <begin position="25"/>
        <end position="264"/>
    </location>
</feature>
<dbReference type="GO" id="GO:0010181">
    <property type="term" value="F:FMN binding"/>
    <property type="evidence" value="ECO:0007669"/>
    <property type="project" value="InterPro"/>
</dbReference>
<dbReference type="PROSITE" id="PS00201">
    <property type="entry name" value="FLAVODOXIN"/>
    <property type="match status" value="1"/>
</dbReference>
<evidence type="ECO:0000313" key="4">
    <source>
        <dbReference type="EMBL" id="OYD07054.1"/>
    </source>
</evidence>
<dbReference type="PANTHER" id="PTHR39201">
    <property type="entry name" value="EXPORTED PROTEIN-RELATED"/>
    <property type="match status" value="1"/>
</dbReference>
<evidence type="ECO:0000259" key="3">
    <source>
        <dbReference type="PROSITE" id="PS50902"/>
    </source>
</evidence>
<dbReference type="PROSITE" id="PS50902">
    <property type="entry name" value="FLAVODOXIN_LIKE"/>
    <property type="match status" value="1"/>
</dbReference>
<dbReference type="InterPro" id="IPR008254">
    <property type="entry name" value="Flavodoxin/NO_synth"/>
</dbReference>
<evidence type="ECO:0000313" key="5">
    <source>
        <dbReference type="Proteomes" id="UP000215459"/>
    </source>
</evidence>
<dbReference type="AlphaFoldDB" id="A0A235B435"/>
<accession>A0A235B435</accession>
<gene>
    <name evidence="4" type="ORF">CHM34_13620</name>
</gene>
<feature type="compositionally biased region" description="Low complexity" evidence="1">
    <location>
        <begin position="23"/>
        <end position="50"/>
    </location>
</feature>
<dbReference type="InterPro" id="IPR029039">
    <property type="entry name" value="Flavoprotein-like_sf"/>
</dbReference>
<dbReference type="Gene3D" id="3.40.50.360">
    <property type="match status" value="1"/>
</dbReference>
<dbReference type="PROSITE" id="PS51257">
    <property type="entry name" value="PROKAR_LIPOPROTEIN"/>
    <property type="match status" value="1"/>
</dbReference>
<dbReference type="SUPFAM" id="SSF52218">
    <property type="entry name" value="Flavoproteins"/>
    <property type="match status" value="1"/>
</dbReference>
<comment type="caution">
    <text evidence="4">The sequence shown here is derived from an EMBL/GenBank/DDBJ whole genome shotgun (WGS) entry which is preliminary data.</text>
</comment>
<evidence type="ECO:0000256" key="1">
    <source>
        <dbReference type="SAM" id="MobiDB-lite"/>
    </source>
</evidence>
<feature type="domain" description="Flavodoxin-like" evidence="3">
    <location>
        <begin position="104"/>
        <end position="259"/>
    </location>
</feature>
<feature type="region of interest" description="Disordered" evidence="1">
    <location>
        <begin position="23"/>
        <end position="94"/>
    </location>
</feature>
<reference evidence="4 5" key="1">
    <citation type="submission" date="2017-07" db="EMBL/GenBank/DDBJ databases">
        <title>The genome sequence of Paludifilum halophilum highlights mechanisms for microbial adaptation to high salt environemnts.</title>
        <authorList>
            <person name="Belbahri L."/>
        </authorList>
    </citation>
    <scope>NUCLEOTIDE SEQUENCE [LARGE SCALE GENOMIC DNA]</scope>
    <source>
        <strain evidence="4 5">DSM 102817</strain>
    </source>
</reference>